<dbReference type="Pfam" id="PF03551">
    <property type="entry name" value="PadR"/>
    <property type="match status" value="1"/>
</dbReference>
<keyword evidence="5" id="KW-1185">Reference proteome</keyword>
<dbReference type="SUPFAM" id="SSF46785">
    <property type="entry name" value="Winged helix' DNA-binding domain"/>
    <property type="match status" value="1"/>
</dbReference>
<feature type="compositionally biased region" description="Basic and acidic residues" evidence="2">
    <location>
        <begin position="276"/>
        <end position="291"/>
    </location>
</feature>
<dbReference type="EMBL" id="CP036455">
    <property type="protein sequence ID" value="QBI52693.1"/>
    <property type="molecule type" value="Genomic_DNA"/>
</dbReference>
<reference evidence="4 5" key="1">
    <citation type="submission" date="2019-02" db="EMBL/GenBank/DDBJ databases">
        <authorList>
            <person name="Khodamoradi S."/>
            <person name="Hahnke R.L."/>
            <person name="Kaempfer P."/>
            <person name="Schumann P."/>
            <person name="Rohde M."/>
            <person name="Steinert M."/>
            <person name="Luzhetskyy A."/>
            <person name="Wink J."/>
            <person name="Ruckert C."/>
        </authorList>
    </citation>
    <scope>NUCLEOTIDE SEQUENCE [LARGE SCALE GENOMIC DNA]</scope>
    <source>
        <strain evidence="4 5">M2</strain>
    </source>
</reference>
<feature type="region of interest" description="Disordered" evidence="2">
    <location>
        <begin position="122"/>
        <end position="179"/>
    </location>
</feature>
<dbReference type="PANTHER" id="PTHR43252:SF7">
    <property type="entry name" value="TRANSCRIPTIONAL REGULATOR YQJI"/>
    <property type="match status" value="1"/>
</dbReference>
<organism evidence="4 5">
    <name type="scientific">Streptomonospora litoralis</name>
    <dbReference type="NCBI Taxonomy" id="2498135"/>
    <lineage>
        <taxon>Bacteria</taxon>
        <taxon>Bacillati</taxon>
        <taxon>Actinomycetota</taxon>
        <taxon>Actinomycetes</taxon>
        <taxon>Streptosporangiales</taxon>
        <taxon>Nocardiopsidaceae</taxon>
        <taxon>Streptomonospora</taxon>
    </lineage>
</organism>
<proteinExistence type="predicted"/>
<dbReference type="AlphaFoldDB" id="A0A4P6PX95"/>
<evidence type="ECO:0000256" key="1">
    <source>
        <dbReference type="SAM" id="Coils"/>
    </source>
</evidence>
<feature type="compositionally biased region" description="Basic and acidic residues" evidence="2">
    <location>
        <begin position="245"/>
        <end position="262"/>
    </location>
</feature>
<dbReference type="InterPro" id="IPR011991">
    <property type="entry name" value="ArsR-like_HTH"/>
</dbReference>
<protein>
    <submittedName>
        <fullName evidence="4">Transcriptional regulator YqjI</fullName>
    </submittedName>
</protein>
<dbReference type="InterPro" id="IPR036388">
    <property type="entry name" value="WH-like_DNA-bd_sf"/>
</dbReference>
<dbReference type="KEGG" id="strr:EKD16_04425"/>
<keyword evidence="1" id="KW-0175">Coiled coil</keyword>
<dbReference type="RefSeq" id="WP_131097200.1">
    <property type="nucleotide sequence ID" value="NZ_CP036455.1"/>
</dbReference>
<evidence type="ECO:0000259" key="3">
    <source>
        <dbReference type="Pfam" id="PF03551"/>
    </source>
</evidence>
<dbReference type="OrthoDB" id="9814826at2"/>
<dbReference type="InterPro" id="IPR036390">
    <property type="entry name" value="WH_DNA-bd_sf"/>
</dbReference>
<feature type="coiled-coil region" evidence="1">
    <location>
        <begin position="74"/>
        <end position="120"/>
    </location>
</feature>
<dbReference type="PANTHER" id="PTHR43252">
    <property type="entry name" value="TRANSCRIPTIONAL REGULATOR YQJI"/>
    <property type="match status" value="1"/>
</dbReference>
<evidence type="ECO:0000256" key="2">
    <source>
        <dbReference type="SAM" id="MobiDB-lite"/>
    </source>
</evidence>
<accession>A0A4P6PX95</accession>
<sequence length="411" mass="43310">MSTIFGHGRLRLYLLKLLDESPRHGYEIISLLRDRFLGVYSPSPGTIYPRLARLEEEGLVTHEEVDGRKVYRLTDRGREELRNRSADLDDLEREITDSVRDVAEAVREDVRDTISSLREELKFGGSGRRSRGEGARTGAADGASGARTAGEGTSAGSGDSPRGGTEDEGAERGGSWWSRDWERFTQGFGTWTKRSGEKSGGERAEFDQALRDFSDRVRGVVREAGQVGESAAHDLRRILDETFETIRRDVGGWGPRDTDHEGTGGTGQHPCGGRSTADHERGPGRHGRTDEASGSETPGDGRGAAAPNDGGDSAGAANGESGGPRASDDPWSAAVDDPTQRPGTGPSGPSESAARGPSAGPAEQTGQSAGPADEAGGPNRDTAGSTGTGDPWSTAVNDDGESDERRGGPGA</sequence>
<gene>
    <name evidence="4" type="primary">yqjI</name>
    <name evidence="4" type="ORF">EKD16_04425</name>
</gene>
<dbReference type="Proteomes" id="UP000292235">
    <property type="component" value="Chromosome"/>
</dbReference>
<dbReference type="Gene3D" id="1.10.10.10">
    <property type="entry name" value="Winged helix-like DNA-binding domain superfamily/Winged helix DNA-binding domain"/>
    <property type="match status" value="1"/>
</dbReference>
<feature type="domain" description="Transcription regulator PadR N-terminal" evidence="3">
    <location>
        <begin position="14"/>
        <end position="82"/>
    </location>
</feature>
<evidence type="ECO:0000313" key="4">
    <source>
        <dbReference type="EMBL" id="QBI52693.1"/>
    </source>
</evidence>
<dbReference type="InterPro" id="IPR005149">
    <property type="entry name" value="Tscrpt_reg_PadR_N"/>
</dbReference>
<name>A0A4P6PX95_9ACTN</name>
<feature type="compositionally biased region" description="Low complexity" evidence="2">
    <location>
        <begin position="303"/>
        <end position="319"/>
    </location>
</feature>
<dbReference type="CDD" id="cd00090">
    <property type="entry name" value="HTH_ARSR"/>
    <property type="match status" value="1"/>
</dbReference>
<evidence type="ECO:0000313" key="5">
    <source>
        <dbReference type="Proteomes" id="UP000292235"/>
    </source>
</evidence>
<feature type="region of interest" description="Disordered" evidence="2">
    <location>
        <begin position="245"/>
        <end position="411"/>
    </location>
</feature>